<keyword evidence="3" id="KW-0949">S-adenosyl-L-methionine</keyword>
<dbReference type="InterPro" id="IPR029063">
    <property type="entry name" value="SAM-dependent_MTases_sf"/>
</dbReference>
<dbReference type="InterPro" id="IPR036390">
    <property type="entry name" value="WH_DNA-bd_sf"/>
</dbReference>
<dbReference type="SUPFAM" id="SSF46785">
    <property type="entry name" value="Winged helix' DNA-binding domain"/>
    <property type="match status" value="1"/>
</dbReference>
<sequence length="443" mass="48781">MSPFDNSHLTALTDLINSAVQDIIAEYAAVGWAVPSLDSLEPGPFDVPEETPAKLSRAVQIIEAACAQLAHTVASPGHIVLNKAFQHEDPACLLVVTEAKIADRLVDRPNGVHVDELAKSSGLDASKLERILRVLATKHCFREVKPGVFANNRLSLKLLSTDAISSTVSMLADETMLASAYLNETMTKPSAKDNGIPFQRATGHAVFDYYNMPEGKEHGERFSRAMVGWCDVAGKGLVAKVYPWASAPADSVICDIGGGNGHVTMGLIKVHPHLRVVLQDQAEAVEQAREFWGKNHSEALREKRVEFVPFDFFKAAAVEGCEFYYISNTLHDWPDAESITILRNVRKAMKPSSKLIIDGYIVRSSAQDPSSQEEKFDYAPEPLLPNWGAARIRTYHLDVLLMNLCNGQARSASQYVELCKQCDLKFNKLYLAGETDLLEFVPV</sequence>
<evidence type="ECO:0000313" key="7">
    <source>
        <dbReference type="Proteomes" id="UP001465976"/>
    </source>
</evidence>
<keyword evidence="2" id="KW-0808">Transferase</keyword>
<dbReference type="Pfam" id="PF08100">
    <property type="entry name" value="Dimerisation"/>
    <property type="match status" value="1"/>
</dbReference>
<dbReference type="Proteomes" id="UP001465976">
    <property type="component" value="Unassembled WGS sequence"/>
</dbReference>
<evidence type="ECO:0000256" key="2">
    <source>
        <dbReference type="ARBA" id="ARBA00022679"/>
    </source>
</evidence>
<dbReference type="InterPro" id="IPR016461">
    <property type="entry name" value="COMT-like"/>
</dbReference>
<dbReference type="InterPro" id="IPR001077">
    <property type="entry name" value="COMT_C"/>
</dbReference>
<gene>
    <name evidence="6" type="ORF">V5O48_005147</name>
</gene>
<accession>A0ABR3FND4</accession>
<dbReference type="CDD" id="cd02440">
    <property type="entry name" value="AdoMet_MTases"/>
    <property type="match status" value="1"/>
</dbReference>
<evidence type="ECO:0000256" key="3">
    <source>
        <dbReference type="ARBA" id="ARBA00022691"/>
    </source>
</evidence>
<name>A0ABR3FND4_9AGAR</name>
<feature type="domain" description="O-methyltransferase C-terminal" evidence="4">
    <location>
        <begin position="193"/>
        <end position="420"/>
    </location>
</feature>
<proteinExistence type="predicted"/>
<dbReference type="InterPro" id="IPR012967">
    <property type="entry name" value="COMT_dimerisation"/>
</dbReference>
<reference evidence="6 7" key="1">
    <citation type="submission" date="2024-02" db="EMBL/GenBank/DDBJ databases">
        <title>A draft genome for the cacao thread blight pathogen Marasmius crinis-equi.</title>
        <authorList>
            <person name="Cohen S.P."/>
            <person name="Baruah I.K."/>
            <person name="Amoako-Attah I."/>
            <person name="Bukari Y."/>
            <person name="Meinhardt L.W."/>
            <person name="Bailey B.A."/>
        </authorList>
    </citation>
    <scope>NUCLEOTIDE SEQUENCE [LARGE SCALE GENOMIC DNA]</scope>
    <source>
        <strain evidence="6 7">GH-76</strain>
    </source>
</reference>
<protein>
    <recommendedName>
        <fullName evidence="8">S-adenosyl-L-methionine-dependent methyltransferase</fullName>
    </recommendedName>
</protein>
<evidence type="ECO:0000259" key="5">
    <source>
        <dbReference type="Pfam" id="PF08100"/>
    </source>
</evidence>
<evidence type="ECO:0000259" key="4">
    <source>
        <dbReference type="Pfam" id="PF00891"/>
    </source>
</evidence>
<dbReference type="Gene3D" id="1.10.10.10">
    <property type="entry name" value="Winged helix-like DNA-binding domain superfamily/Winged helix DNA-binding domain"/>
    <property type="match status" value="1"/>
</dbReference>
<keyword evidence="7" id="KW-1185">Reference proteome</keyword>
<evidence type="ECO:0000313" key="6">
    <source>
        <dbReference type="EMBL" id="KAL0576850.1"/>
    </source>
</evidence>
<dbReference type="Pfam" id="PF00891">
    <property type="entry name" value="Methyltransf_2"/>
    <property type="match status" value="1"/>
</dbReference>
<dbReference type="PANTHER" id="PTHR43712:SF2">
    <property type="entry name" value="O-METHYLTRANSFERASE CICE"/>
    <property type="match status" value="1"/>
</dbReference>
<feature type="domain" description="O-methyltransferase dimerisation" evidence="5">
    <location>
        <begin position="89"/>
        <end position="160"/>
    </location>
</feature>
<dbReference type="EMBL" id="JBAHYK010000194">
    <property type="protein sequence ID" value="KAL0576850.1"/>
    <property type="molecule type" value="Genomic_DNA"/>
</dbReference>
<dbReference type="PANTHER" id="PTHR43712">
    <property type="entry name" value="PUTATIVE (AFU_ORTHOLOGUE AFUA_4G14580)-RELATED"/>
    <property type="match status" value="1"/>
</dbReference>
<evidence type="ECO:0000256" key="1">
    <source>
        <dbReference type="ARBA" id="ARBA00022603"/>
    </source>
</evidence>
<comment type="caution">
    <text evidence="6">The sequence shown here is derived from an EMBL/GenBank/DDBJ whole genome shotgun (WGS) entry which is preliminary data.</text>
</comment>
<dbReference type="InterPro" id="IPR036388">
    <property type="entry name" value="WH-like_DNA-bd_sf"/>
</dbReference>
<dbReference type="Gene3D" id="3.40.50.150">
    <property type="entry name" value="Vaccinia Virus protein VP39"/>
    <property type="match status" value="1"/>
</dbReference>
<evidence type="ECO:0008006" key="8">
    <source>
        <dbReference type="Google" id="ProtNLM"/>
    </source>
</evidence>
<dbReference type="SUPFAM" id="SSF53335">
    <property type="entry name" value="S-adenosyl-L-methionine-dependent methyltransferases"/>
    <property type="match status" value="1"/>
</dbReference>
<organism evidence="6 7">
    <name type="scientific">Marasmius crinis-equi</name>
    <dbReference type="NCBI Taxonomy" id="585013"/>
    <lineage>
        <taxon>Eukaryota</taxon>
        <taxon>Fungi</taxon>
        <taxon>Dikarya</taxon>
        <taxon>Basidiomycota</taxon>
        <taxon>Agaricomycotina</taxon>
        <taxon>Agaricomycetes</taxon>
        <taxon>Agaricomycetidae</taxon>
        <taxon>Agaricales</taxon>
        <taxon>Marasmiineae</taxon>
        <taxon>Marasmiaceae</taxon>
        <taxon>Marasmius</taxon>
    </lineage>
</organism>
<dbReference type="PROSITE" id="PS51683">
    <property type="entry name" value="SAM_OMT_II"/>
    <property type="match status" value="1"/>
</dbReference>
<keyword evidence="1" id="KW-0489">Methyltransferase</keyword>